<dbReference type="EMBL" id="WOWK01000288">
    <property type="protein sequence ID" value="KAF0314868.1"/>
    <property type="molecule type" value="Genomic_DNA"/>
</dbReference>
<dbReference type="GO" id="GO:0044732">
    <property type="term" value="C:mitotic spindle pole body"/>
    <property type="evidence" value="ECO:0007669"/>
    <property type="project" value="TreeGrafter"/>
</dbReference>
<keyword evidence="3" id="KW-0547">Nucleotide-binding</keyword>
<dbReference type="EC" id="2.7.11.1" evidence="1"/>
<dbReference type="SUPFAM" id="SSF56112">
    <property type="entry name" value="Protein kinase-like (PK-like)"/>
    <property type="match status" value="1"/>
</dbReference>
<dbReference type="Gene3D" id="1.10.510.10">
    <property type="entry name" value="Transferase(Phosphotransferase) domain 1"/>
    <property type="match status" value="1"/>
</dbReference>
<dbReference type="InterPro" id="IPR050660">
    <property type="entry name" value="NEK_Ser/Thr_kinase"/>
</dbReference>
<evidence type="ECO:0000313" key="9">
    <source>
        <dbReference type="Proteomes" id="UP000434172"/>
    </source>
</evidence>
<evidence type="ECO:0000256" key="2">
    <source>
        <dbReference type="ARBA" id="ARBA00022679"/>
    </source>
</evidence>
<dbReference type="GO" id="GO:0005524">
    <property type="term" value="F:ATP binding"/>
    <property type="evidence" value="ECO:0007669"/>
    <property type="project" value="UniProtKB-KW"/>
</dbReference>
<keyword evidence="5" id="KW-0067">ATP-binding</keyword>
<dbReference type="OrthoDB" id="10250725at2759"/>
<reference evidence="8 9" key="1">
    <citation type="submission" date="2019-12" db="EMBL/GenBank/DDBJ databases">
        <title>A genome sequence resource for the geographically widespread anthracnose pathogen Colletotrichum asianum.</title>
        <authorList>
            <person name="Meng Y."/>
        </authorList>
    </citation>
    <scope>NUCLEOTIDE SEQUENCE [LARGE SCALE GENOMIC DNA]</scope>
    <source>
        <strain evidence="8 9">ICMP 18580</strain>
    </source>
</reference>
<dbReference type="Proteomes" id="UP000434172">
    <property type="component" value="Unassembled WGS sequence"/>
</dbReference>
<name>A0A8H3VY78_9PEZI</name>
<keyword evidence="9" id="KW-1185">Reference proteome</keyword>
<dbReference type="PANTHER" id="PTHR43671">
    <property type="entry name" value="SERINE/THREONINE-PROTEIN KINASE NEK"/>
    <property type="match status" value="1"/>
</dbReference>
<dbReference type="GO" id="GO:0004674">
    <property type="term" value="F:protein serine/threonine kinase activity"/>
    <property type="evidence" value="ECO:0007669"/>
    <property type="project" value="UniProtKB-EC"/>
</dbReference>
<feature type="domain" description="Protein kinase" evidence="7">
    <location>
        <begin position="1"/>
        <end position="70"/>
    </location>
</feature>
<sequence length="306" mass="34077">MSPEICAAEKYTLKSEIWSLRCIIYELYAREPPFNANCYSSKLIGCIKDCLRVNPDYRPDTAQLLNLPVVRLMRKEREVVKLNKVIKTREDSFIRREKDLQERIAAFEADKASVKQEEIEALHKRFKSEVQAHVEAKLLKKATKSSVSNASSNEEFSSSTDLTNISTESPIASNKLKKVTRTPFGRAQTMFIGSIGTPMDIEMASPSPIAIASLSLSPRRNAATKVPNANTSNLFSSKAASEDPVWDLARDTISIDSDDEDIVPSPTRNIKSQQNPFTSKNRPVLTSQKSVPITRVKPQASSTALN</sequence>
<evidence type="ECO:0000256" key="1">
    <source>
        <dbReference type="ARBA" id="ARBA00012513"/>
    </source>
</evidence>
<evidence type="ECO:0000256" key="3">
    <source>
        <dbReference type="ARBA" id="ARBA00022741"/>
    </source>
</evidence>
<keyword evidence="2" id="KW-0808">Transferase</keyword>
<organism evidence="8 9">
    <name type="scientific">Colletotrichum asianum</name>
    <dbReference type="NCBI Taxonomy" id="702518"/>
    <lineage>
        <taxon>Eukaryota</taxon>
        <taxon>Fungi</taxon>
        <taxon>Dikarya</taxon>
        <taxon>Ascomycota</taxon>
        <taxon>Pezizomycotina</taxon>
        <taxon>Sordariomycetes</taxon>
        <taxon>Hypocreomycetidae</taxon>
        <taxon>Glomerellales</taxon>
        <taxon>Glomerellaceae</taxon>
        <taxon>Colletotrichum</taxon>
        <taxon>Colletotrichum gloeosporioides species complex</taxon>
    </lineage>
</organism>
<dbReference type="InterPro" id="IPR000719">
    <property type="entry name" value="Prot_kinase_dom"/>
</dbReference>
<feature type="region of interest" description="Disordered" evidence="6">
    <location>
        <begin position="257"/>
        <end position="306"/>
    </location>
</feature>
<protein>
    <recommendedName>
        <fullName evidence="1">non-specific serine/threonine protein kinase</fullName>
        <ecNumber evidence="1">2.7.11.1</ecNumber>
    </recommendedName>
</protein>
<evidence type="ECO:0000256" key="6">
    <source>
        <dbReference type="SAM" id="MobiDB-lite"/>
    </source>
</evidence>
<accession>A0A8H3VY78</accession>
<gene>
    <name evidence="8" type="ORF">GQ607_017897</name>
</gene>
<evidence type="ECO:0000256" key="4">
    <source>
        <dbReference type="ARBA" id="ARBA00022777"/>
    </source>
</evidence>
<dbReference type="AlphaFoldDB" id="A0A8H3VY78"/>
<dbReference type="PROSITE" id="PS50011">
    <property type="entry name" value="PROTEIN_KINASE_DOM"/>
    <property type="match status" value="1"/>
</dbReference>
<dbReference type="PANTHER" id="PTHR43671:SF13">
    <property type="entry name" value="SERINE_THREONINE-PROTEIN KINASE NEK2"/>
    <property type="match status" value="1"/>
</dbReference>
<proteinExistence type="predicted"/>
<comment type="caution">
    <text evidence="8">The sequence shown here is derived from an EMBL/GenBank/DDBJ whole genome shotgun (WGS) entry which is preliminary data.</text>
</comment>
<dbReference type="GO" id="GO:0007059">
    <property type="term" value="P:chromosome segregation"/>
    <property type="evidence" value="ECO:0007669"/>
    <property type="project" value="TreeGrafter"/>
</dbReference>
<dbReference type="InterPro" id="IPR011009">
    <property type="entry name" value="Kinase-like_dom_sf"/>
</dbReference>
<feature type="compositionally biased region" description="Polar residues" evidence="6">
    <location>
        <begin position="266"/>
        <end position="291"/>
    </location>
</feature>
<evidence type="ECO:0000256" key="5">
    <source>
        <dbReference type="ARBA" id="ARBA00022840"/>
    </source>
</evidence>
<keyword evidence="4" id="KW-0418">Kinase</keyword>
<evidence type="ECO:0000259" key="7">
    <source>
        <dbReference type="PROSITE" id="PS50011"/>
    </source>
</evidence>
<dbReference type="GO" id="GO:0005737">
    <property type="term" value="C:cytoplasm"/>
    <property type="evidence" value="ECO:0007669"/>
    <property type="project" value="TreeGrafter"/>
</dbReference>
<evidence type="ECO:0000313" key="8">
    <source>
        <dbReference type="EMBL" id="KAF0314868.1"/>
    </source>
</evidence>
<dbReference type="GO" id="GO:0005634">
    <property type="term" value="C:nucleus"/>
    <property type="evidence" value="ECO:0007669"/>
    <property type="project" value="TreeGrafter"/>
</dbReference>